<dbReference type="InterPro" id="IPR050236">
    <property type="entry name" value="Ser_Thr_kinase_AGC"/>
</dbReference>
<dbReference type="GO" id="GO:0009653">
    <property type="term" value="P:anatomical structure morphogenesis"/>
    <property type="evidence" value="ECO:0007669"/>
    <property type="project" value="UniProtKB-ARBA"/>
</dbReference>
<dbReference type="CDD" id="cd21778">
    <property type="entry name" value="MobB_LATS1"/>
    <property type="match status" value="1"/>
</dbReference>
<dbReference type="GO" id="GO:0005737">
    <property type="term" value="C:cytoplasm"/>
    <property type="evidence" value="ECO:0007669"/>
    <property type="project" value="UniProtKB-SubCell"/>
</dbReference>
<dbReference type="GO" id="GO:0048731">
    <property type="term" value="P:system development"/>
    <property type="evidence" value="ECO:0007669"/>
    <property type="project" value="UniProtKB-ARBA"/>
</dbReference>
<organism evidence="20 21">
    <name type="scientific">Dreissena polymorpha</name>
    <name type="common">Zebra mussel</name>
    <name type="synonym">Mytilus polymorpha</name>
    <dbReference type="NCBI Taxonomy" id="45954"/>
    <lineage>
        <taxon>Eukaryota</taxon>
        <taxon>Metazoa</taxon>
        <taxon>Spiralia</taxon>
        <taxon>Lophotrochozoa</taxon>
        <taxon>Mollusca</taxon>
        <taxon>Bivalvia</taxon>
        <taxon>Autobranchia</taxon>
        <taxon>Heteroconchia</taxon>
        <taxon>Euheterodonta</taxon>
        <taxon>Imparidentia</taxon>
        <taxon>Neoheterodontei</taxon>
        <taxon>Myida</taxon>
        <taxon>Dreissenoidea</taxon>
        <taxon>Dreissenidae</taxon>
        <taxon>Dreissena</taxon>
    </lineage>
</organism>
<feature type="domain" description="Protein kinase" evidence="18">
    <location>
        <begin position="764"/>
        <end position="1063"/>
    </location>
</feature>
<comment type="subcellular location">
    <subcellularLocation>
        <location evidence="2">Cytoplasm</location>
    </subcellularLocation>
</comment>
<evidence type="ECO:0000313" key="21">
    <source>
        <dbReference type="Proteomes" id="UP000828390"/>
    </source>
</evidence>
<feature type="compositionally biased region" description="Basic and acidic residues" evidence="17">
    <location>
        <begin position="23"/>
        <end position="32"/>
    </location>
</feature>
<dbReference type="AlphaFoldDB" id="A0A9D4KAK6"/>
<proteinExistence type="inferred from homology"/>
<dbReference type="FunFam" id="3.30.200.20:FF:000391">
    <property type="entry name" value="Large tumor suppressor kinase 1"/>
    <property type="match status" value="1"/>
</dbReference>
<dbReference type="SMART" id="SM00220">
    <property type="entry name" value="S_TKc"/>
    <property type="match status" value="1"/>
</dbReference>
<evidence type="ECO:0000256" key="4">
    <source>
        <dbReference type="ARBA" id="ARBA00012513"/>
    </source>
</evidence>
<feature type="compositionally biased region" description="Low complexity" evidence="17">
    <location>
        <begin position="72"/>
        <end position="84"/>
    </location>
</feature>
<keyword evidence="10 16" id="KW-0547">Nucleotide-binding</keyword>
<dbReference type="GO" id="GO:0004674">
    <property type="term" value="F:protein serine/threonine kinase activity"/>
    <property type="evidence" value="ECO:0007669"/>
    <property type="project" value="UniProtKB-KW"/>
</dbReference>
<keyword evidence="21" id="KW-1185">Reference proteome</keyword>
<comment type="caution">
    <text evidence="20">The sequence shown here is derived from an EMBL/GenBank/DDBJ whole genome shotgun (WGS) entry which is preliminary data.</text>
</comment>
<feature type="compositionally biased region" description="Basic and acidic residues" evidence="17">
    <location>
        <begin position="672"/>
        <end position="683"/>
    </location>
</feature>
<dbReference type="Proteomes" id="UP000828390">
    <property type="component" value="Unassembled WGS sequence"/>
</dbReference>
<evidence type="ECO:0000256" key="9">
    <source>
        <dbReference type="ARBA" id="ARBA00022723"/>
    </source>
</evidence>
<name>A0A9D4KAK6_DREPO</name>
<accession>A0A9D4KAK6</accession>
<dbReference type="PROSITE" id="PS51285">
    <property type="entry name" value="AGC_KINASE_CTER"/>
    <property type="match status" value="1"/>
</dbReference>
<dbReference type="FunFam" id="1.10.510.10:FF:000086">
    <property type="entry name" value="Non-specific serine/threonine protein kinase"/>
    <property type="match status" value="1"/>
</dbReference>
<keyword evidence="6" id="KW-0723">Serine/threonine-protein kinase</keyword>
<dbReference type="PROSITE" id="PS50011">
    <property type="entry name" value="PROTEIN_KINASE_DOM"/>
    <property type="match status" value="1"/>
</dbReference>
<feature type="region of interest" description="Disordered" evidence="17">
    <location>
        <begin position="1082"/>
        <end position="1116"/>
    </location>
</feature>
<dbReference type="InterPro" id="IPR008271">
    <property type="entry name" value="Ser/Thr_kinase_AS"/>
</dbReference>
<feature type="compositionally biased region" description="Polar residues" evidence="17">
    <location>
        <begin position="650"/>
        <end position="659"/>
    </location>
</feature>
<dbReference type="GO" id="GO:0005524">
    <property type="term" value="F:ATP binding"/>
    <property type="evidence" value="ECO:0007669"/>
    <property type="project" value="UniProtKB-UniRule"/>
</dbReference>
<keyword evidence="8" id="KW-0808">Transferase</keyword>
<feature type="compositionally biased region" description="Polar residues" evidence="17">
    <location>
        <begin position="165"/>
        <end position="182"/>
    </location>
</feature>
<feature type="region of interest" description="Disordered" evidence="17">
    <location>
        <begin position="138"/>
        <end position="229"/>
    </location>
</feature>
<dbReference type="GO" id="GO:0042308">
    <property type="term" value="P:negative regulation of protein import into nucleus"/>
    <property type="evidence" value="ECO:0007669"/>
    <property type="project" value="UniProtKB-ARBA"/>
</dbReference>
<feature type="binding site" evidence="16">
    <location>
        <position position="793"/>
    </location>
    <ligand>
        <name>ATP</name>
        <dbReference type="ChEBI" id="CHEBI:30616"/>
    </ligand>
</feature>
<feature type="compositionally biased region" description="Polar residues" evidence="17">
    <location>
        <begin position="497"/>
        <end position="512"/>
    </location>
</feature>
<comment type="catalytic activity">
    <reaction evidence="14">
        <text>L-threonyl-[protein] + ATP = O-phospho-L-threonyl-[protein] + ADP + H(+)</text>
        <dbReference type="Rhea" id="RHEA:46608"/>
        <dbReference type="Rhea" id="RHEA-COMP:11060"/>
        <dbReference type="Rhea" id="RHEA-COMP:11605"/>
        <dbReference type="ChEBI" id="CHEBI:15378"/>
        <dbReference type="ChEBI" id="CHEBI:30013"/>
        <dbReference type="ChEBI" id="CHEBI:30616"/>
        <dbReference type="ChEBI" id="CHEBI:61977"/>
        <dbReference type="ChEBI" id="CHEBI:456216"/>
        <dbReference type="EC" id="2.7.11.1"/>
    </reaction>
</comment>
<keyword evidence="7" id="KW-0597">Phosphoprotein</keyword>
<gene>
    <name evidence="20" type="ORF">DPMN_109338</name>
</gene>
<dbReference type="GO" id="GO:0071944">
    <property type="term" value="C:cell periphery"/>
    <property type="evidence" value="ECO:0007669"/>
    <property type="project" value="UniProtKB-ARBA"/>
</dbReference>
<dbReference type="InterPro" id="IPR011009">
    <property type="entry name" value="Kinase-like_dom_sf"/>
</dbReference>
<dbReference type="Gene3D" id="1.10.510.10">
    <property type="entry name" value="Transferase(Phosphotransferase) domain 1"/>
    <property type="match status" value="2"/>
</dbReference>
<comment type="catalytic activity">
    <reaction evidence="15">
        <text>L-seryl-[protein] + ATP = O-phospho-L-seryl-[protein] + ADP + H(+)</text>
        <dbReference type="Rhea" id="RHEA:17989"/>
        <dbReference type="Rhea" id="RHEA-COMP:9863"/>
        <dbReference type="Rhea" id="RHEA-COMP:11604"/>
        <dbReference type="ChEBI" id="CHEBI:15378"/>
        <dbReference type="ChEBI" id="CHEBI:29999"/>
        <dbReference type="ChEBI" id="CHEBI:30616"/>
        <dbReference type="ChEBI" id="CHEBI:83421"/>
        <dbReference type="ChEBI" id="CHEBI:456216"/>
        <dbReference type="EC" id="2.7.11.1"/>
    </reaction>
</comment>
<keyword evidence="9" id="KW-0479">Metal-binding</keyword>
<dbReference type="GO" id="GO:0000082">
    <property type="term" value="P:G1/S transition of mitotic cell cycle"/>
    <property type="evidence" value="ECO:0007669"/>
    <property type="project" value="TreeGrafter"/>
</dbReference>
<dbReference type="Pfam" id="PF00069">
    <property type="entry name" value="Pkinase"/>
    <property type="match status" value="2"/>
</dbReference>
<evidence type="ECO:0000256" key="8">
    <source>
        <dbReference type="ARBA" id="ARBA00022679"/>
    </source>
</evidence>
<evidence type="ECO:0000256" key="2">
    <source>
        <dbReference type="ARBA" id="ARBA00004496"/>
    </source>
</evidence>
<dbReference type="InterPro" id="IPR000961">
    <property type="entry name" value="AGC-kinase_C"/>
</dbReference>
<dbReference type="GO" id="GO:0043065">
    <property type="term" value="P:positive regulation of apoptotic process"/>
    <property type="evidence" value="ECO:0007669"/>
    <property type="project" value="TreeGrafter"/>
</dbReference>
<feature type="region of interest" description="Disordered" evidence="17">
    <location>
        <begin position="637"/>
        <end position="683"/>
    </location>
</feature>
<keyword evidence="11" id="KW-0418">Kinase</keyword>
<dbReference type="GO" id="GO:0045177">
    <property type="term" value="C:apical part of cell"/>
    <property type="evidence" value="ECO:0007669"/>
    <property type="project" value="UniProtKB-ARBA"/>
</dbReference>
<reference evidence="20" key="1">
    <citation type="journal article" date="2019" name="bioRxiv">
        <title>The Genome of the Zebra Mussel, Dreissena polymorpha: A Resource for Invasive Species Research.</title>
        <authorList>
            <person name="McCartney M.A."/>
            <person name="Auch B."/>
            <person name="Kono T."/>
            <person name="Mallez S."/>
            <person name="Zhang Y."/>
            <person name="Obille A."/>
            <person name="Becker A."/>
            <person name="Abrahante J.E."/>
            <person name="Garbe J."/>
            <person name="Badalamenti J.P."/>
            <person name="Herman A."/>
            <person name="Mangelson H."/>
            <person name="Liachko I."/>
            <person name="Sullivan S."/>
            <person name="Sone E.D."/>
            <person name="Koren S."/>
            <person name="Silverstein K.A.T."/>
            <person name="Beckman K.B."/>
            <person name="Gohl D.M."/>
        </authorList>
    </citation>
    <scope>NUCLEOTIDE SEQUENCE</scope>
    <source>
        <strain evidence="20">Duluth1</strain>
        <tissue evidence="20">Whole animal</tissue>
    </source>
</reference>
<evidence type="ECO:0000256" key="15">
    <source>
        <dbReference type="ARBA" id="ARBA00048679"/>
    </source>
</evidence>
<protein>
    <recommendedName>
        <fullName evidence="4">non-specific serine/threonine protein kinase</fullName>
        <ecNumber evidence="4">2.7.11.1</ecNumber>
    </recommendedName>
</protein>
<evidence type="ECO:0000256" key="5">
    <source>
        <dbReference type="ARBA" id="ARBA00022490"/>
    </source>
</evidence>
<dbReference type="InterPro" id="IPR049761">
    <property type="entry name" value="LATS1-like_MobB"/>
</dbReference>
<evidence type="ECO:0000256" key="13">
    <source>
        <dbReference type="ARBA" id="ARBA00022842"/>
    </source>
</evidence>
<evidence type="ECO:0000256" key="17">
    <source>
        <dbReference type="SAM" id="MobiDB-lite"/>
    </source>
</evidence>
<dbReference type="CDD" id="cd05598">
    <property type="entry name" value="STKc_LATS"/>
    <property type="match status" value="1"/>
</dbReference>
<dbReference type="EC" id="2.7.11.1" evidence="4"/>
<feature type="region of interest" description="Disordered" evidence="17">
    <location>
        <begin position="23"/>
        <end position="122"/>
    </location>
</feature>
<reference evidence="20" key="2">
    <citation type="submission" date="2020-11" db="EMBL/GenBank/DDBJ databases">
        <authorList>
            <person name="McCartney M.A."/>
            <person name="Auch B."/>
            <person name="Kono T."/>
            <person name="Mallez S."/>
            <person name="Becker A."/>
            <person name="Gohl D.M."/>
            <person name="Silverstein K.A.T."/>
            <person name="Koren S."/>
            <person name="Bechman K.B."/>
            <person name="Herman A."/>
            <person name="Abrahante J.E."/>
            <person name="Garbe J."/>
        </authorList>
    </citation>
    <scope>NUCLEOTIDE SEQUENCE</scope>
    <source>
        <strain evidence="20">Duluth1</strain>
        <tissue evidence="20">Whole animal</tissue>
    </source>
</reference>
<dbReference type="SUPFAM" id="SSF56112">
    <property type="entry name" value="Protein kinase-like (PK-like)"/>
    <property type="match status" value="1"/>
</dbReference>
<dbReference type="PROSITE" id="PS00107">
    <property type="entry name" value="PROTEIN_KINASE_ATP"/>
    <property type="match status" value="1"/>
</dbReference>
<feature type="compositionally biased region" description="Low complexity" evidence="17">
    <location>
        <begin position="108"/>
        <end position="118"/>
    </location>
</feature>
<evidence type="ECO:0000256" key="3">
    <source>
        <dbReference type="ARBA" id="ARBA00009903"/>
    </source>
</evidence>
<feature type="compositionally biased region" description="Acidic residues" evidence="17">
    <location>
        <begin position="1093"/>
        <end position="1104"/>
    </location>
</feature>
<feature type="compositionally biased region" description="Low complexity" evidence="17">
    <location>
        <begin position="481"/>
        <end position="496"/>
    </location>
</feature>
<feature type="compositionally biased region" description="Pro residues" evidence="17">
    <location>
        <begin position="516"/>
        <end position="527"/>
    </location>
</feature>
<dbReference type="GO" id="GO:0035329">
    <property type="term" value="P:hippo signaling"/>
    <property type="evidence" value="ECO:0007669"/>
    <property type="project" value="TreeGrafter"/>
</dbReference>
<dbReference type="EMBL" id="JAIWYP010000004">
    <property type="protein sequence ID" value="KAH3835969.1"/>
    <property type="molecule type" value="Genomic_DNA"/>
</dbReference>
<sequence>MPRNQGPRRPLVLQPQDREIITSIRDTLHKCTDQGSSQTKKADSPDVGSQSRRESVSSGSGSGGTPSLPKPNVQSSNGSSQNKKNYTDNALRSIREALKPYKTQDLGSSSQESSQDSSYAEVNKQVLQQLGLSEVTEGLQKMHAGSNGIKWPHTPSSKRFAETVSPGSDSASTGSDTPSINPLTGYPRATPGPQTQRVPSVPVSSAPGRVTSPPPASPAQMLLNGHQTPPPVPPRLPMSQTSSLQHMVSPIGTPQFQSTPTSVSGIKVIQPNISLNDSSNVPRQMLSPAYSQADQVTIKYPSPAQPPPYGQTTLRVDNKQAKGHSIQINTPKGQTIHVVDSHRSDAVRIQINNTGIINPAEVYTKGHPRIQTHLVQSTSVIKPPAHIATGVTPPVKTAQDGHFTSSMHTTIIPPRNSQGVQITCTDSQNPNGHIIYPPERMTHEQQFQQRFHGNSPLQLQIKLGKPTHHIINDIMYSPADTPQSTSRSCSPSTTTSGNRNQSPMSIGSTNSDIPDHPPPPYPGPCRPVPTFSRDPNLHKTIPIQPKPHNPNKMTLPYPHPQMVTSVPAGIQFGYATGPEEQPPLPPRVPINKGLSEESQPPIPPKEFAIKPNHHDYTAEDLSVLVMQQKAAIQLQTHRELNTTNDDTDSEVNSNISEASNPDHKRTCTSPIPERKPESEEKEILRKDSTVRNYSPAAYKFFMEQHVENLLKNHAQRITRKMQLEKEMAKVKLSEDAQLQMRRMLQQKESNYIRMKRSKMKKDMFEKIKKLGVGAFGEVHLVRKKDVQQLYAMKTLRKMDVYKRNQVAHVKAERDILAEADNEWVVKLYYSFQDRDYLYFVMDYIPGGDLMGLLIRKEIFDQPLAMFYIAELVLAIESVHKMGFIHRDIKPDNILIDKHGHIKLTDFGLCTGFRWTHNSKYYQKDGFHPRNESMDLSENHSPDCKCPKLKPLDRRKHRKCLAHSLVGTPNYIAPEVLTRQGYTRCCDWWSVGVIMFEMLVGHPPFYAHTPEETQFKVIHWDKTLNIPKERLSKEASNLIEKLCCGAENRLGNNGADEIKMHPFFKPIEFDGLRKKTAPYRPEIKHSLDTSNFDPVDDDGSNSDEEREQRNPEHSVNGRFPEHAFFEFTFKRFFDDAGHPYPTVIHAKESVDLDKSSEMSSEANSPVYV</sequence>
<keyword evidence="5" id="KW-0963">Cytoplasm</keyword>
<dbReference type="OrthoDB" id="3638488at2759"/>
<comment type="similarity">
    <text evidence="3">Belongs to the protein kinase superfamily. AGC Ser/Thr protein kinase family.</text>
</comment>
<comment type="cofactor">
    <cofactor evidence="1">
        <name>Mg(2+)</name>
        <dbReference type="ChEBI" id="CHEBI:18420"/>
    </cofactor>
</comment>
<evidence type="ECO:0000256" key="14">
    <source>
        <dbReference type="ARBA" id="ARBA00047899"/>
    </source>
</evidence>
<feature type="region of interest" description="Disordered" evidence="17">
    <location>
        <begin position="476"/>
        <end position="550"/>
    </location>
</feature>
<evidence type="ECO:0000256" key="16">
    <source>
        <dbReference type="PROSITE-ProRule" id="PRU10141"/>
    </source>
</evidence>
<dbReference type="FunFam" id="1.10.510.10:FF:000057">
    <property type="entry name" value="Non-specific serine/threonine protein kinase"/>
    <property type="match status" value="1"/>
</dbReference>
<dbReference type="PROSITE" id="PS00108">
    <property type="entry name" value="PROTEIN_KINASE_ST"/>
    <property type="match status" value="1"/>
</dbReference>
<evidence type="ECO:0000256" key="6">
    <source>
        <dbReference type="ARBA" id="ARBA00022527"/>
    </source>
</evidence>
<evidence type="ECO:0000259" key="19">
    <source>
        <dbReference type="PROSITE" id="PS51285"/>
    </source>
</evidence>
<evidence type="ECO:0000256" key="1">
    <source>
        <dbReference type="ARBA" id="ARBA00001946"/>
    </source>
</evidence>
<dbReference type="InterPro" id="IPR000719">
    <property type="entry name" value="Prot_kinase_dom"/>
</dbReference>
<keyword evidence="12 16" id="KW-0067">ATP-binding</keyword>
<dbReference type="Gene3D" id="3.30.200.20">
    <property type="entry name" value="Phosphorylase Kinase, domain 1"/>
    <property type="match status" value="1"/>
</dbReference>
<dbReference type="InterPro" id="IPR017441">
    <property type="entry name" value="Protein_kinase_ATP_BS"/>
</dbReference>
<evidence type="ECO:0000256" key="10">
    <source>
        <dbReference type="ARBA" id="ARBA00022741"/>
    </source>
</evidence>
<dbReference type="PANTHER" id="PTHR24356:SF418">
    <property type="entry name" value="SERINE_THREONINE-PROTEIN KINASE WARTS"/>
    <property type="match status" value="1"/>
</dbReference>
<dbReference type="GO" id="GO:0046620">
    <property type="term" value="P:regulation of organ growth"/>
    <property type="evidence" value="ECO:0007669"/>
    <property type="project" value="TreeGrafter"/>
</dbReference>
<dbReference type="PANTHER" id="PTHR24356">
    <property type="entry name" value="SERINE/THREONINE-PROTEIN KINASE"/>
    <property type="match status" value="1"/>
</dbReference>
<evidence type="ECO:0000256" key="12">
    <source>
        <dbReference type="ARBA" id="ARBA00022840"/>
    </source>
</evidence>
<keyword evidence="13" id="KW-0460">Magnesium</keyword>
<dbReference type="SMART" id="SM00133">
    <property type="entry name" value="S_TK_X"/>
    <property type="match status" value="1"/>
</dbReference>
<feature type="domain" description="AGC-kinase C-terminal" evidence="19">
    <location>
        <begin position="1064"/>
        <end position="1138"/>
    </location>
</feature>
<evidence type="ECO:0000256" key="7">
    <source>
        <dbReference type="ARBA" id="ARBA00022553"/>
    </source>
</evidence>
<evidence type="ECO:0000259" key="18">
    <source>
        <dbReference type="PROSITE" id="PS50011"/>
    </source>
</evidence>
<evidence type="ECO:0000313" key="20">
    <source>
        <dbReference type="EMBL" id="KAH3835969.1"/>
    </source>
</evidence>
<dbReference type="GO" id="GO:0046872">
    <property type="term" value="F:metal ion binding"/>
    <property type="evidence" value="ECO:0007669"/>
    <property type="project" value="UniProtKB-KW"/>
</dbReference>
<evidence type="ECO:0000256" key="11">
    <source>
        <dbReference type="ARBA" id="ARBA00022777"/>
    </source>
</evidence>